<feature type="signal peptide" evidence="1">
    <location>
        <begin position="1"/>
        <end position="24"/>
    </location>
</feature>
<sequence>MKKITFILTLLSALLLTSCSSLNPAEKQQVLKLKSLGIQEDSLGTKSPAAAGALNLLPGGGNFYLGQTGPAIGNLLFWPVSAVWGVPQAIMDAKTINTKETVAYYNYNPEGKKEIARREGMTETNSPANSDSELEKLKKDLELMKLKNEIRDEIKNEVRYETMKNR</sequence>
<evidence type="ECO:0000256" key="1">
    <source>
        <dbReference type="SAM" id="SignalP"/>
    </source>
</evidence>
<comment type="caution">
    <text evidence="2">The sequence shown here is derived from an EMBL/GenBank/DDBJ whole genome shotgun (WGS) entry which is preliminary data.</text>
</comment>
<gene>
    <name evidence="2" type="ORF">DYH56_01900</name>
</gene>
<keyword evidence="1" id="KW-0732">Signal</keyword>
<dbReference type="PROSITE" id="PS51257">
    <property type="entry name" value="PROKAR_LIPOPROTEIN"/>
    <property type="match status" value="1"/>
</dbReference>
<feature type="chain" id="PRO_5045777505" evidence="1">
    <location>
        <begin position="25"/>
        <end position="166"/>
    </location>
</feature>
<protein>
    <submittedName>
        <fullName evidence="2">TM2 domain-containing protein</fullName>
    </submittedName>
</protein>
<evidence type="ECO:0000313" key="2">
    <source>
        <dbReference type="EMBL" id="REI42926.1"/>
    </source>
</evidence>
<dbReference type="EMBL" id="QUAJ01000002">
    <property type="protein sequence ID" value="REI42926.1"/>
    <property type="molecule type" value="Genomic_DNA"/>
</dbReference>
<name>A0ABX9KKA6_9FUSO</name>
<reference evidence="2 3" key="1">
    <citation type="submission" date="2018-08" db="EMBL/GenBank/DDBJ databases">
        <title>Draft genome sequence of Psychrilyobacter sp. strain SD5 isolated from Black Sea water.</title>
        <authorList>
            <person name="Yadav S."/>
            <person name="Villanueva L."/>
            <person name="Damste J.S.S."/>
        </authorList>
    </citation>
    <scope>NUCLEOTIDE SEQUENCE [LARGE SCALE GENOMIC DNA]</scope>
    <source>
        <strain evidence="2 3">SD5</strain>
    </source>
</reference>
<evidence type="ECO:0000313" key="3">
    <source>
        <dbReference type="Proteomes" id="UP000263486"/>
    </source>
</evidence>
<dbReference type="RefSeq" id="WP_114641157.1">
    <property type="nucleotide sequence ID" value="NZ_JAACIO010000002.1"/>
</dbReference>
<proteinExistence type="predicted"/>
<accession>A0ABX9KKA6</accession>
<dbReference type="Proteomes" id="UP000263486">
    <property type="component" value="Unassembled WGS sequence"/>
</dbReference>
<keyword evidence="3" id="KW-1185">Reference proteome</keyword>
<organism evidence="2 3">
    <name type="scientific">Psychrilyobacter piezotolerans</name>
    <dbReference type="NCBI Taxonomy" id="2293438"/>
    <lineage>
        <taxon>Bacteria</taxon>
        <taxon>Fusobacteriati</taxon>
        <taxon>Fusobacteriota</taxon>
        <taxon>Fusobacteriia</taxon>
        <taxon>Fusobacteriales</taxon>
        <taxon>Fusobacteriaceae</taxon>
        <taxon>Psychrilyobacter</taxon>
    </lineage>
</organism>